<organism evidence="1 2">
    <name type="scientific">Aspergillus oryzae</name>
    <name type="common">Yellow koji mold</name>
    <dbReference type="NCBI Taxonomy" id="5062"/>
    <lineage>
        <taxon>Eukaryota</taxon>
        <taxon>Fungi</taxon>
        <taxon>Dikarya</taxon>
        <taxon>Ascomycota</taxon>
        <taxon>Pezizomycotina</taxon>
        <taxon>Eurotiomycetes</taxon>
        <taxon>Eurotiomycetidae</taxon>
        <taxon>Eurotiales</taxon>
        <taxon>Aspergillaceae</taxon>
        <taxon>Aspergillus</taxon>
        <taxon>Aspergillus subgen. Circumdati</taxon>
    </lineage>
</organism>
<name>A0AAN4YXQ0_ASPOZ</name>
<gene>
    <name evidence="1" type="ORF">Aory04_001347900</name>
</gene>
<proteinExistence type="predicted"/>
<comment type="caution">
    <text evidence="1">The sequence shown here is derived from an EMBL/GenBank/DDBJ whole genome shotgun (WGS) entry which is preliminary data.</text>
</comment>
<dbReference type="AlphaFoldDB" id="A0AAN4YXQ0"/>
<protein>
    <submittedName>
        <fullName evidence="1">Unnamed protein product</fullName>
    </submittedName>
</protein>
<dbReference type="EMBL" id="BSYA01000360">
    <property type="protein sequence ID" value="GMG38898.1"/>
    <property type="molecule type" value="Genomic_DNA"/>
</dbReference>
<dbReference type="Proteomes" id="UP001165205">
    <property type="component" value="Unassembled WGS sequence"/>
</dbReference>
<evidence type="ECO:0000313" key="2">
    <source>
        <dbReference type="Proteomes" id="UP001165205"/>
    </source>
</evidence>
<sequence length="613" mass="68125">MDEAIRPSRAVFDRVLYESSKIWSSYLNTSKTTTLLPFDCIDLKKLHRRTPSFLGCGLLPQDAHTPLKLMEKGPREGHYGLTCSCRSIWRTSYSKCPLEPKTMPAHLILGVQSSLTVQISDSAPMAEWPGVQGILGHDEGNYLTVLFLAWAYILSARWAELLKSASDCKIKFTTENVASFMVPSHQYAAEIDLGYHAGKDEAGWWAVILSSGGCRHITADYNQKIYLSPWSVTISDTSRIGVMGDPSVAGIELPSSSTALAYLARFCSRHRLYGQCSAALAAVLYVPFLSGRLVSLPMPKQVQRSQSPAISAQPDKDIIGEHGRLLPYYMTLSSNVWGMRSLLFSTFFNADIECNLVSAWLNPAFAIIDPLLEANDLPMLAKVLANREPKFSSLWLGAIITDIAKITLRDIRTGLTALDLNAAAWTGTVQSFIALKPGLSDGITIRREDECRLLFITGCDGFIRVPIYPWKPFGATLLYDTEPQVRQHACCGCHCLEYHSWNWVLANGEELEDLGIDLTSDNENGLNTHVPERYPSAQHDLKLFSESLSEAATRGIFSWLRSTGYPANEKPIYQHSWIDIESSDDECVDDVESGTIEVTGSQEFIDEWLSKVD</sequence>
<evidence type="ECO:0000313" key="1">
    <source>
        <dbReference type="EMBL" id="GMG38898.1"/>
    </source>
</evidence>
<reference evidence="1" key="1">
    <citation type="submission" date="2023-04" db="EMBL/GenBank/DDBJ databases">
        <title>Aspergillus oryzae NBRC 4228.</title>
        <authorList>
            <person name="Ichikawa N."/>
            <person name="Sato H."/>
            <person name="Tonouchi N."/>
        </authorList>
    </citation>
    <scope>NUCLEOTIDE SEQUENCE</scope>
    <source>
        <strain evidence="1">NBRC 4228</strain>
    </source>
</reference>
<accession>A0AAN4YXQ0</accession>